<dbReference type="Proteomes" id="UP000320672">
    <property type="component" value="Chromosome"/>
</dbReference>
<reference evidence="1 2" key="1">
    <citation type="submission" date="2019-02" db="EMBL/GenBank/DDBJ databases">
        <title>Deep-cultivation of Planctomycetes and their phenomic and genomic characterization uncovers novel biology.</title>
        <authorList>
            <person name="Wiegand S."/>
            <person name="Jogler M."/>
            <person name="Boedeker C."/>
            <person name="Pinto D."/>
            <person name="Vollmers J."/>
            <person name="Rivas-Marin E."/>
            <person name="Kohn T."/>
            <person name="Peeters S.H."/>
            <person name="Heuer A."/>
            <person name="Rast P."/>
            <person name="Oberbeckmann S."/>
            <person name="Bunk B."/>
            <person name="Jeske O."/>
            <person name="Meyerdierks A."/>
            <person name="Storesund J.E."/>
            <person name="Kallscheuer N."/>
            <person name="Luecker S."/>
            <person name="Lage O.M."/>
            <person name="Pohl T."/>
            <person name="Merkel B.J."/>
            <person name="Hornburger P."/>
            <person name="Mueller R.-W."/>
            <person name="Bruemmer F."/>
            <person name="Labrenz M."/>
            <person name="Spormann A.M."/>
            <person name="Op den Camp H."/>
            <person name="Overmann J."/>
            <person name="Amann R."/>
            <person name="Jetten M.S.M."/>
            <person name="Mascher T."/>
            <person name="Medema M.H."/>
            <person name="Devos D.P."/>
            <person name="Kaster A.-K."/>
            <person name="Ovreas L."/>
            <person name="Rohde M."/>
            <person name="Galperin M.Y."/>
            <person name="Jogler C."/>
        </authorList>
    </citation>
    <scope>NUCLEOTIDE SEQUENCE [LARGE SCALE GENOMIC DNA]</scope>
    <source>
        <strain evidence="1 2">FF011L</strain>
    </source>
</reference>
<keyword evidence="2" id="KW-1185">Reference proteome</keyword>
<evidence type="ECO:0000313" key="1">
    <source>
        <dbReference type="EMBL" id="QDS95662.1"/>
    </source>
</evidence>
<accession>A0A517MLA4</accession>
<dbReference type="EMBL" id="CP036262">
    <property type="protein sequence ID" value="QDS95662.1"/>
    <property type="molecule type" value="Genomic_DNA"/>
</dbReference>
<evidence type="ECO:0000313" key="2">
    <source>
        <dbReference type="Proteomes" id="UP000320672"/>
    </source>
</evidence>
<protein>
    <submittedName>
        <fullName evidence="1">Uncharacterized protein</fullName>
    </submittedName>
</protein>
<dbReference type="OrthoDB" id="8756377at2"/>
<sequence length="137" mass="15763">MKRREMNALAHSLCAFLCSRNNDINGYWGIGVLCAFAKRERKPKFSFKIYPGELLRIYSCEITNSNVVTDKLVKFDLDTIEGRLSFFEDGRYPHGAEKYTCGIAIAVTQEGRTGLSMSHVECWPHDESRERRRACFD</sequence>
<dbReference type="AlphaFoldDB" id="A0A517MLA4"/>
<dbReference type="KEGG" id="rml:FF011L_44620"/>
<proteinExistence type="predicted"/>
<name>A0A517MLA4_9BACT</name>
<organism evidence="1 2">
    <name type="scientific">Roseimaritima multifibrata</name>
    <dbReference type="NCBI Taxonomy" id="1930274"/>
    <lineage>
        <taxon>Bacteria</taxon>
        <taxon>Pseudomonadati</taxon>
        <taxon>Planctomycetota</taxon>
        <taxon>Planctomycetia</taxon>
        <taxon>Pirellulales</taxon>
        <taxon>Pirellulaceae</taxon>
        <taxon>Roseimaritima</taxon>
    </lineage>
</organism>
<gene>
    <name evidence="1" type="ORF">FF011L_44620</name>
</gene>